<comment type="subcellular location">
    <subcellularLocation>
        <location evidence="1">Mitochondrion inner membrane</location>
        <topology evidence="1">Single-pass membrane protein</topology>
    </subcellularLocation>
</comment>
<feature type="region of interest" description="Disordered" evidence="13">
    <location>
        <begin position="1"/>
        <end position="20"/>
    </location>
</feature>
<dbReference type="Proteomes" id="UP000076881">
    <property type="component" value="Unassembled WGS sequence"/>
</dbReference>
<evidence type="ECO:0000313" key="17">
    <source>
        <dbReference type="EMBL" id="OAA71710.1"/>
    </source>
</evidence>
<name>A0A168CRT4_CORDF</name>
<feature type="domain" description="AAA+ ATPase" evidence="15">
    <location>
        <begin position="253"/>
        <end position="384"/>
    </location>
</feature>
<feature type="compositionally biased region" description="Polar residues" evidence="13">
    <location>
        <begin position="1"/>
        <end position="18"/>
    </location>
</feature>
<dbReference type="InterPro" id="IPR050747">
    <property type="entry name" value="Mitochondrial_chaperone_BCS1"/>
</dbReference>
<evidence type="ECO:0000256" key="3">
    <source>
        <dbReference type="ARBA" id="ARBA00022692"/>
    </source>
</evidence>
<keyword evidence="3 14" id="KW-0812">Transmembrane</keyword>
<evidence type="ECO:0000256" key="12">
    <source>
        <dbReference type="RuleBase" id="RU003651"/>
    </source>
</evidence>
<dbReference type="GO" id="GO:0016887">
    <property type="term" value="F:ATP hydrolysis activity"/>
    <property type="evidence" value="ECO:0007669"/>
    <property type="project" value="InterPro"/>
</dbReference>
<dbReference type="InterPro" id="IPR003960">
    <property type="entry name" value="ATPase_AAA_CS"/>
</dbReference>
<keyword evidence="8 14" id="KW-1133">Transmembrane helix</keyword>
<keyword evidence="18" id="KW-1185">Reference proteome</keyword>
<evidence type="ECO:0000256" key="14">
    <source>
        <dbReference type="SAM" id="Phobius"/>
    </source>
</evidence>
<evidence type="ECO:0000259" key="15">
    <source>
        <dbReference type="SMART" id="SM00382"/>
    </source>
</evidence>
<comment type="similarity">
    <text evidence="2">Belongs to the AAA ATPase family. BCS1 subfamily.</text>
</comment>
<comment type="catalytic activity">
    <reaction evidence="11">
        <text>ATP + H2O = ADP + phosphate + H(+)</text>
        <dbReference type="Rhea" id="RHEA:13065"/>
        <dbReference type="ChEBI" id="CHEBI:15377"/>
        <dbReference type="ChEBI" id="CHEBI:15378"/>
        <dbReference type="ChEBI" id="CHEBI:30616"/>
        <dbReference type="ChEBI" id="CHEBI:43474"/>
        <dbReference type="ChEBI" id="CHEBI:456216"/>
    </reaction>
    <physiologicalReaction direction="left-to-right" evidence="11">
        <dbReference type="Rhea" id="RHEA:13066"/>
    </physiologicalReaction>
</comment>
<keyword evidence="4 12" id="KW-0547">Nucleotide-binding</keyword>
<dbReference type="AlphaFoldDB" id="A0A168CRT4"/>
<comment type="caution">
    <text evidence="17">The sequence shown here is derived from an EMBL/GenBank/DDBJ whole genome shotgun (WGS) entry which is preliminary data.</text>
</comment>
<evidence type="ECO:0000259" key="16">
    <source>
        <dbReference type="SMART" id="SM01024"/>
    </source>
</evidence>
<evidence type="ECO:0000256" key="7">
    <source>
        <dbReference type="ARBA" id="ARBA00022840"/>
    </source>
</evidence>
<feature type="compositionally biased region" description="Basic residues" evidence="13">
    <location>
        <begin position="498"/>
        <end position="511"/>
    </location>
</feature>
<dbReference type="GO" id="GO:0005524">
    <property type="term" value="F:ATP binding"/>
    <property type="evidence" value="ECO:0007669"/>
    <property type="project" value="UniProtKB-KW"/>
</dbReference>
<feature type="transmembrane region" description="Helical" evidence="14">
    <location>
        <begin position="39"/>
        <end position="60"/>
    </location>
</feature>
<accession>A0A168CRT4</accession>
<evidence type="ECO:0000256" key="4">
    <source>
        <dbReference type="ARBA" id="ARBA00022741"/>
    </source>
</evidence>
<dbReference type="Gene3D" id="3.40.50.300">
    <property type="entry name" value="P-loop containing nucleotide triphosphate hydrolases"/>
    <property type="match status" value="1"/>
</dbReference>
<keyword evidence="9" id="KW-0496">Mitochondrion</keyword>
<dbReference type="Pfam" id="PF25426">
    <property type="entry name" value="AAA_lid_BCS1"/>
    <property type="match status" value="1"/>
</dbReference>
<dbReference type="InterPro" id="IPR014851">
    <property type="entry name" value="BCS1_N"/>
</dbReference>
<dbReference type="InterPro" id="IPR003959">
    <property type="entry name" value="ATPase_AAA_core"/>
</dbReference>
<dbReference type="InterPro" id="IPR003593">
    <property type="entry name" value="AAA+_ATPase"/>
</dbReference>
<evidence type="ECO:0000256" key="10">
    <source>
        <dbReference type="ARBA" id="ARBA00023136"/>
    </source>
</evidence>
<feature type="region of interest" description="Disordered" evidence="13">
    <location>
        <begin position="466"/>
        <end position="519"/>
    </location>
</feature>
<dbReference type="PROSITE" id="PS00674">
    <property type="entry name" value="AAA"/>
    <property type="match status" value="1"/>
</dbReference>
<keyword evidence="6" id="KW-0378">Hydrolase</keyword>
<dbReference type="PANTHER" id="PTHR23070">
    <property type="entry name" value="BCS1 AAA-TYPE ATPASE"/>
    <property type="match status" value="1"/>
</dbReference>
<dbReference type="STRING" id="1081108.A0A168CRT4"/>
<dbReference type="InterPro" id="IPR057495">
    <property type="entry name" value="AAA_lid_BCS1"/>
</dbReference>
<evidence type="ECO:0000256" key="13">
    <source>
        <dbReference type="SAM" id="MobiDB-lite"/>
    </source>
</evidence>
<organism evidence="17 18">
    <name type="scientific">Akanthomyces lecanii RCEF 1005</name>
    <dbReference type="NCBI Taxonomy" id="1081108"/>
    <lineage>
        <taxon>Eukaryota</taxon>
        <taxon>Fungi</taxon>
        <taxon>Dikarya</taxon>
        <taxon>Ascomycota</taxon>
        <taxon>Pezizomycotina</taxon>
        <taxon>Sordariomycetes</taxon>
        <taxon>Hypocreomycetidae</taxon>
        <taxon>Hypocreales</taxon>
        <taxon>Cordycipitaceae</taxon>
        <taxon>Akanthomyces</taxon>
        <taxon>Cordyceps confragosa</taxon>
    </lineage>
</organism>
<proteinExistence type="inferred from homology"/>
<keyword evidence="5" id="KW-0999">Mitochondrion inner membrane</keyword>
<dbReference type="SUPFAM" id="SSF52540">
    <property type="entry name" value="P-loop containing nucleoside triphosphate hydrolases"/>
    <property type="match status" value="1"/>
</dbReference>
<evidence type="ECO:0000313" key="18">
    <source>
        <dbReference type="Proteomes" id="UP000076881"/>
    </source>
</evidence>
<dbReference type="SMART" id="SM01024">
    <property type="entry name" value="BCS1_N"/>
    <property type="match status" value="1"/>
</dbReference>
<sequence>MNATHNISDSHALPSSTPDPLGIRGFPVPGALQSAMPQLLAWGINGYGPLMLVFGLVAILRSYAYQAQAWFIAYFTTTTSVESTNEMYDMLMAWVSSHGLNEAARSRLARVGVTWADQRHDSSGPIKKSISLSPWEGSFPFRFKNHILYYRTETVVTAYSKKETISITCIGRSGDILNDLLDQCRLEYLHKNEGSISIFENHGEFWKKRATKEIRPLSTVMLPERHKEALINDVREFVDPETREWYRQKKFAYRRGYLFYGPPGTGKSSLSSAVAGEFGLDIYIVNIPGIDDQTLTRLFNSLPDKCLVLLEDIDAAGIKRSASVEGQKEPKQSLSLSGLLNELDGVASQEGRLLIMTTNYINLLDDALIREGRIDLKVEFSLANSVTTANLFKFMYEPVVGAKPLTCLQAEVLARCATEFATLVPEFEFSGAQITSYLLQYRGSPAAALENASKWVKRILRERADKNKKAPSRASSGSEPVACPEAPAESDKEGPRGRSLRRSKNGLRRSKKSYDLLSSRWQANPPSTLLRSVIHAN</sequence>
<gene>
    <name evidence="17" type="ORF">LEL_08945</name>
</gene>
<dbReference type="SMART" id="SM00382">
    <property type="entry name" value="AAA"/>
    <property type="match status" value="1"/>
</dbReference>
<evidence type="ECO:0000256" key="11">
    <source>
        <dbReference type="ARBA" id="ARBA00048778"/>
    </source>
</evidence>
<feature type="domain" description="BCS1 N-terminal" evidence="16">
    <location>
        <begin position="51"/>
        <end position="220"/>
    </location>
</feature>
<dbReference type="InterPro" id="IPR027417">
    <property type="entry name" value="P-loop_NTPase"/>
</dbReference>
<dbReference type="GO" id="GO:0005743">
    <property type="term" value="C:mitochondrial inner membrane"/>
    <property type="evidence" value="ECO:0007669"/>
    <property type="project" value="UniProtKB-SubCell"/>
</dbReference>
<evidence type="ECO:0000256" key="1">
    <source>
        <dbReference type="ARBA" id="ARBA00004434"/>
    </source>
</evidence>
<evidence type="ECO:0000256" key="5">
    <source>
        <dbReference type="ARBA" id="ARBA00022792"/>
    </source>
</evidence>
<dbReference type="Pfam" id="PF08740">
    <property type="entry name" value="BCS1_N"/>
    <property type="match status" value="1"/>
</dbReference>
<dbReference type="Pfam" id="PF00004">
    <property type="entry name" value="AAA"/>
    <property type="match status" value="1"/>
</dbReference>
<evidence type="ECO:0000256" key="8">
    <source>
        <dbReference type="ARBA" id="ARBA00022989"/>
    </source>
</evidence>
<keyword evidence="10 14" id="KW-0472">Membrane</keyword>
<dbReference type="OrthoDB" id="10251412at2759"/>
<keyword evidence="7 12" id="KW-0067">ATP-binding</keyword>
<evidence type="ECO:0000256" key="2">
    <source>
        <dbReference type="ARBA" id="ARBA00007448"/>
    </source>
</evidence>
<evidence type="ECO:0000256" key="9">
    <source>
        <dbReference type="ARBA" id="ARBA00023128"/>
    </source>
</evidence>
<dbReference type="EMBL" id="AZHF01000008">
    <property type="protein sequence ID" value="OAA71710.1"/>
    <property type="molecule type" value="Genomic_DNA"/>
</dbReference>
<evidence type="ECO:0000256" key="6">
    <source>
        <dbReference type="ARBA" id="ARBA00022801"/>
    </source>
</evidence>
<reference evidence="17 18" key="1">
    <citation type="journal article" date="2016" name="Genome Biol. Evol.">
        <title>Divergent and convergent evolution of fungal pathogenicity.</title>
        <authorList>
            <person name="Shang Y."/>
            <person name="Xiao G."/>
            <person name="Zheng P."/>
            <person name="Cen K."/>
            <person name="Zhan S."/>
            <person name="Wang C."/>
        </authorList>
    </citation>
    <scope>NUCLEOTIDE SEQUENCE [LARGE SCALE GENOMIC DNA]</scope>
    <source>
        <strain evidence="17 18">RCEF 1005</strain>
    </source>
</reference>
<protein>
    <submittedName>
        <fullName evidence="17">Bcs1</fullName>
    </submittedName>
</protein>